<proteinExistence type="predicted"/>
<feature type="compositionally biased region" description="Low complexity" evidence="1">
    <location>
        <begin position="69"/>
        <end position="83"/>
    </location>
</feature>
<comment type="caution">
    <text evidence="2">The sequence shown here is derived from an EMBL/GenBank/DDBJ whole genome shotgun (WGS) entry which is preliminary data.</text>
</comment>
<accession>A0A426X2J9</accession>
<dbReference type="Proteomes" id="UP000287651">
    <property type="component" value="Unassembled WGS sequence"/>
</dbReference>
<evidence type="ECO:0000313" key="2">
    <source>
        <dbReference type="EMBL" id="RRT33715.1"/>
    </source>
</evidence>
<feature type="compositionally biased region" description="Basic and acidic residues" evidence="1">
    <location>
        <begin position="20"/>
        <end position="32"/>
    </location>
</feature>
<reference evidence="2 3" key="1">
    <citation type="journal article" date="2014" name="Agronomy (Basel)">
        <title>A Draft Genome Sequence for Ensete ventricosum, the Drought-Tolerant Tree Against Hunger.</title>
        <authorList>
            <person name="Harrison J."/>
            <person name="Moore K.A."/>
            <person name="Paszkiewicz K."/>
            <person name="Jones T."/>
            <person name="Grant M."/>
            <person name="Ambacheew D."/>
            <person name="Muzemil S."/>
            <person name="Studholme D.J."/>
        </authorList>
    </citation>
    <scope>NUCLEOTIDE SEQUENCE [LARGE SCALE GENOMIC DNA]</scope>
</reference>
<feature type="region of interest" description="Disordered" evidence="1">
    <location>
        <begin position="54"/>
        <end position="83"/>
    </location>
</feature>
<feature type="compositionally biased region" description="Basic and acidic residues" evidence="1">
    <location>
        <begin position="54"/>
        <end position="68"/>
    </location>
</feature>
<evidence type="ECO:0000256" key="1">
    <source>
        <dbReference type="SAM" id="MobiDB-lite"/>
    </source>
</evidence>
<gene>
    <name evidence="2" type="ORF">B296_00053434</name>
</gene>
<evidence type="ECO:0000313" key="3">
    <source>
        <dbReference type="Proteomes" id="UP000287651"/>
    </source>
</evidence>
<dbReference type="AlphaFoldDB" id="A0A426X2J9"/>
<name>A0A426X2J9_ENSVE</name>
<protein>
    <submittedName>
        <fullName evidence="2">Uncharacterized protein</fullName>
    </submittedName>
</protein>
<organism evidence="2 3">
    <name type="scientific">Ensete ventricosum</name>
    <name type="common">Abyssinian banana</name>
    <name type="synonym">Musa ensete</name>
    <dbReference type="NCBI Taxonomy" id="4639"/>
    <lineage>
        <taxon>Eukaryota</taxon>
        <taxon>Viridiplantae</taxon>
        <taxon>Streptophyta</taxon>
        <taxon>Embryophyta</taxon>
        <taxon>Tracheophyta</taxon>
        <taxon>Spermatophyta</taxon>
        <taxon>Magnoliopsida</taxon>
        <taxon>Liliopsida</taxon>
        <taxon>Zingiberales</taxon>
        <taxon>Musaceae</taxon>
        <taxon>Ensete</taxon>
    </lineage>
</organism>
<dbReference type="EMBL" id="AMZH03028388">
    <property type="protein sequence ID" value="RRT33715.1"/>
    <property type="molecule type" value="Genomic_DNA"/>
</dbReference>
<sequence length="110" mass="12185">MWGDVSSPRAGKRNVFSPRRSHEEKKSPRETSARSPRIVRRFLLLAIAKDSPREVLRSPRATDQDRESSVGSLGSPFSSRSSSFSLGYTARNWSPTIEIGCYRLTAAGDG</sequence>
<feature type="region of interest" description="Disordered" evidence="1">
    <location>
        <begin position="1"/>
        <end position="35"/>
    </location>
</feature>